<reference evidence="1 2" key="1">
    <citation type="journal article" date="2015" name="PLoS ONE">
        <title>Investigation of a Large Collection of Pseudomonas aeruginosa Bacteriophages Collected from a Single Environmental Source in Abidjan, Cote d'Ivoire.</title>
        <authorList>
            <person name="Essoh C."/>
            <person name="Latino L."/>
            <person name="Midoux C."/>
            <person name="Blouin Y."/>
            <person name="Loukou G."/>
            <person name="Nguetta S.P."/>
            <person name="Lathro S."/>
            <person name="Cablanmian A."/>
            <person name="Kouassi A.K."/>
            <person name="Vergnaud G."/>
            <person name="Pourcel C."/>
        </authorList>
    </citation>
    <scope>NUCLEOTIDE SEQUENCE [LARGE SCALE GENOMIC DNA]</scope>
    <source>
        <strain evidence="1">Ab08</strain>
    </source>
</reference>
<gene>
    <name evidence="1" type="primary">ORF97</name>
</gene>
<organism evidence="1 2">
    <name type="scientific">Pseudomonas phage vB_PaeM_C2-10_Ab08</name>
    <dbReference type="NCBI Taxonomy" id="1548903"/>
    <lineage>
        <taxon>Viruses</taxon>
        <taxon>Duplodnaviria</taxon>
        <taxon>Heunggongvirae</taxon>
        <taxon>Uroviricota</taxon>
        <taxon>Caudoviricetes</taxon>
        <taxon>Vandenendeviridae</taxon>
        <taxon>Skurskavirinae</taxon>
        <taxon>Pakpunavirus</taxon>
        <taxon>Pakpunavirus CAb1</taxon>
    </lineage>
</organism>
<name>A0A0A1IUV4_9CAUD</name>
<dbReference type="EMBL" id="LN610575">
    <property type="protein sequence ID" value="CEF89411.1"/>
    <property type="molecule type" value="Genomic_DNA"/>
</dbReference>
<sequence length="100" mass="11920">MSQSKRDEIVVEARGLESYFISHWNGWDVMDTACLGFYIKPEYVLDPDIRELEPSFLELDFERCRFRFWGNEDEGVDGKLMEGKLQIMTNSFEYVFFKEV</sequence>
<dbReference type="Proteomes" id="UP000030224">
    <property type="component" value="Segment"/>
</dbReference>
<proteinExistence type="predicted"/>
<protein>
    <submittedName>
        <fullName evidence="1">Uncharacterized protein</fullName>
    </submittedName>
</protein>
<accession>A0A0A1IUV4</accession>
<evidence type="ECO:0000313" key="1">
    <source>
        <dbReference type="EMBL" id="CEF89411.1"/>
    </source>
</evidence>
<evidence type="ECO:0000313" key="2">
    <source>
        <dbReference type="Proteomes" id="UP000030224"/>
    </source>
</evidence>